<reference evidence="2" key="1">
    <citation type="submission" date="2022-04" db="EMBL/GenBank/DDBJ databases">
        <title>Desulfatitalea alkaliphila sp. nov., a novel anaerobic sulfate-reducing bacterium isolated from terrestrial mud volcano, Taman Peninsula, Russia.</title>
        <authorList>
            <person name="Khomyakova M.A."/>
            <person name="Merkel A.Y."/>
            <person name="Slobodkin A.I."/>
        </authorList>
    </citation>
    <scope>NUCLEOTIDE SEQUENCE</scope>
    <source>
        <strain evidence="2">M08but</strain>
    </source>
</reference>
<dbReference type="Pfam" id="PF24963">
    <property type="entry name" value="DUF7768"/>
    <property type="match status" value="1"/>
</dbReference>
<organism evidence="2 3">
    <name type="scientific">Desulfatitalea alkaliphila</name>
    <dbReference type="NCBI Taxonomy" id="2929485"/>
    <lineage>
        <taxon>Bacteria</taxon>
        <taxon>Pseudomonadati</taxon>
        <taxon>Thermodesulfobacteriota</taxon>
        <taxon>Desulfobacteria</taxon>
        <taxon>Desulfobacterales</taxon>
        <taxon>Desulfosarcinaceae</taxon>
        <taxon>Desulfatitalea</taxon>
    </lineage>
</organism>
<protein>
    <recommendedName>
        <fullName evidence="1">DUF7768 domain-containing protein</fullName>
    </recommendedName>
</protein>
<dbReference type="EMBL" id="JALJRB010000013">
    <property type="protein sequence ID" value="MCJ8501427.1"/>
    <property type="molecule type" value="Genomic_DNA"/>
</dbReference>
<proteinExistence type="predicted"/>
<dbReference type="Proteomes" id="UP001165427">
    <property type="component" value="Unassembled WGS sequence"/>
</dbReference>
<evidence type="ECO:0000259" key="1">
    <source>
        <dbReference type="Pfam" id="PF24963"/>
    </source>
</evidence>
<dbReference type="Gene3D" id="3.40.50.10400">
    <property type="entry name" value="Hypothetical protein PA1492"/>
    <property type="match status" value="1"/>
</dbReference>
<dbReference type="RefSeq" id="WP_246909056.1">
    <property type="nucleotide sequence ID" value="NZ_JALJRB010000013.1"/>
</dbReference>
<dbReference type="SUPFAM" id="SSF52309">
    <property type="entry name" value="N-(deoxy)ribosyltransferase-like"/>
    <property type="match status" value="1"/>
</dbReference>
<evidence type="ECO:0000313" key="2">
    <source>
        <dbReference type="EMBL" id="MCJ8501427.1"/>
    </source>
</evidence>
<accession>A0AA41R3M4</accession>
<dbReference type="InterPro" id="IPR056670">
    <property type="entry name" value="DUF7768"/>
</dbReference>
<gene>
    <name evidence="2" type="ORF">MRX98_12650</name>
</gene>
<dbReference type="AlphaFoldDB" id="A0AA41R3M4"/>
<keyword evidence="3" id="KW-1185">Reference proteome</keyword>
<comment type="caution">
    <text evidence="2">The sequence shown here is derived from an EMBL/GenBank/DDBJ whole genome shotgun (WGS) entry which is preliminary data.</text>
</comment>
<sequence>MKRVFICSPFAGDIERNVEVAKKLCRMAMDQGYAPFAPHLLYPRFVDDHDPQQRSAGISCGLAYMETCSEVWAFTGNGISKGMQQELSHAREIGQTIVEIHEVE</sequence>
<name>A0AA41R3M4_9BACT</name>
<evidence type="ECO:0000313" key="3">
    <source>
        <dbReference type="Proteomes" id="UP001165427"/>
    </source>
</evidence>
<feature type="domain" description="DUF7768" evidence="1">
    <location>
        <begin position="2"/>
        <end position="98"/>
    </location>
</feature>